<name>G7GLZ0_9ACTN</name>
<feature type="binding site" evidence="3">
    <location>
        <begin position="35"/>
        <end position="36"/>
    </location>
    <ligand>
        <name>FAD</name>
        <dbReference type="ChEBI" id="CHEBI:57692"/>
    </ligand>
</feature>
<comment type="caution">
    <text evidence="5">The sequence shown here is derived from an EMBL/GenBank/DDBJ whole genome shotgun (WGS) entry which is preliminary data.</text>
</comment>
<dbReference type="GO" id="GO:0016491">
    <property type="term" value="F:oxidoreductase activity"/>
    <property type="evidence" value="ECO:0007669"/>
    <property type="project" value="UniProtKB-KW"/>
</dbReference>
<accession>G7GLZ0</accession>
<dbReference type="SUPFAM" id="SSF54373">
    <property type="entry name" value="FAD-linked reductases, C-terminal domain"/>
    <property type="match status" value="1"/>
</dbReference>
<keyword evidence="6" id="KW-1185">Reference proteome</keyword>
<proteinExistence type="predicted"/>
<feature type="binding site" evidence="3">
    <location>
        <position position="324"/>
    </location>
    <ligand>
        <name>substrate</name>
    </ligand>
</feature>
<reference evidence="5 6" key="1">
    <citation type="submission" date="2011-11" db="EMBL/GenBank/DDBJ databases">
        <title>Whole genome shotgun sequence of Gordonia amarae NBRC 15530.</title>
        <authorList>
            <person name="Takarada H."/>
            <person name="Hosoyama A."/>
            <person name="Tsuchikane K."/>
            <person name="Katsumata H."/>
            <person name="Yamazaki S."/>
            <person name="Fujita N."/>
        </authorList>
    </citation>
    <scope>NUCLEOTIDE SEQUENCE [LARGE SCALE GENOMIC DNA]</scope>
    <source>
        <strain evidence="5 6">NBRC 15530</strain>
    </source>
</reference>
<sequence>MSMSEYDVIVVGAGIAGLTAARLLHGAGWRVVVLEARDRIGGRVVTERAGGRVTDLGASWVHGIDDAPLYDAVRGFGMRTVEFSVGSYQPYSRPTAYYDPEGRRLSDAEVTAFVDDLARVDEMLTDAIASSVSGTSYGQAADTVLASLDRPVERVERVREFLRHRTEEQYGVWIDDLDAHGLDDDETIGDEVVFPDGYDVLAARLAAGLDIRLEHVVTGVTSDTSRVTITVGDKEFRASTAVVTVPVGVLRSGTITFTPPLPEPVAGALNRLAMNNFEKIFLRFPRKFWDDGVYAIRRQGEAGVWWHSFYDLTRLHGEPTLLTFAAGPCAQAIRAWSDDEVATSVMASLREIYSDAIDPESIVVTHWHDDPFSRGSYAYMLPGSTTADHDDLATPIGGVLQLAGEATWTDDPATVTAALLSGHRAAANIAGDIDITTLWSR</sequence>
<dbReference type="Gene3D" id="3.90.660.10">
    <property type="match status" value="1"/>
</dbReference>
<dbReference type="eggNOG" id="COG1231">
    <property type="taxonomic scope" value="Bacteria"/>
</dbReference>
<dbReference type="SUPFAM" id="SSF51905">
    <property type="entry name" value="FAD/NAD(P)-binding domain"/>
    <property type="match status" value="1"/>
</dbReference>
<dbReference type="InterPro" id="IPR050281">
    <property type="entry name" value="Flavin_monoamine_oxidase"/>
</dbReference>
<dbReference type="Pfam" id="PF01593">
    <property type="entry name" value="Amino_oxidase"/>
    <property type="match status" value="1"/>
</dbReference>
<dbReference type="AlphaFoldDB" id="G7GLZ0"/>
<feature type="domain" description="Amine oxidase" evidence="4">
    <location>
        <begin position="15"/>
        <end position="429"/>
    </location>
</feature>
<keyword evidence="2" id="KW-0560">Oxidoreductase</keyword>
<evidence type="ECO:0000313" key="6">
    <source>
        <dbReference type="Proteomes" id="UP000006023"/>
    </source>
</evidence>
<comment type="cofactor">
    <cofactor evidence="1">
        <name>FAD</name>
        <dbReference type="ChEBI" id="CHEBI:57692"/>
    </cofactor>
</comment>
<dbReference type="InterPro" id="IPR001613">
    <property type="entry name" value="Flavin_amine_oxidase"/>
</dbReference>
<dbReference type="EMBL" id="BAED01000020">
    <property type="protein sequence ID" value="GAB04615.1"/>
    <property type="molecule type" value="Genomic_DNA"/>
</dbReference>
<protein>
    <submittedName>
        <fullName evidence="5">Putative flavin-containing amine oxidase</fullName>
    </submittedName>
</protein>
<dbReference type="PANTHER" id="PTHR10742">
    <property type="entry name" value="FLAVIN MONOAMINE OXIDASE"/>
    <property type="match status" value="1"/>
</dbReference>
<dbReference type="STRING" id="1075090.GOAMR_20_01630"/>
<evidence type="ECO:0000259" key="4">
    <source>
        <dbReference type="Pfam" id="PF01593"/>
    </source>
</evidence>
<evidence type="ECO:0000256" key="3">
    <source>
        <dbReference type="PIRSR" id="PIRSR601613-1"/>
    </source>
</evidence>
<dbReference type="InterPro" id="IPR002937">
    <property type="entry name" value="Amino_oxidase"/>
</dbReference>
<dbReference type="Proteomes" id="UP000006023">
    <property type="component" value="Unassembled WGS sequence"/>
</dbReference>
<evidence type="ECO:0000256" key="1">
    <source>
        <dbReference type="ARBA" id="ARBA00001974"/>
    </source>
</evidence>
<gene>
    <name evidence="5" type="ORF">GOAMR_20_01630</name>
</gene>
<organism evidence="5 6">
    <name type="scientific">Gordonia amarae NBRC 15530</name>
    <dbReference type="NCBI Taxonomy" id="1075090"/>
    <lineage>
        <taxon>Bacteria</taxon>
        <taxon>Bacillati</taxon>
        <taxon>Actinomycetota</taxon>
        <taxon>Actinomycetes</taxon>
        <taxon>Mycobacteriales</taxon>
        <taxon>Gordoniaceae</taxon>
        <taxon>Gordonia</taxon>
    </lineage>
</organism>
<evidence type="ECO:0000313" key="5">
    <source>
        <dbReference type="EMBL" id="GAB04615.1"/>
    </source>
</evidence>
<dbReference type="Gene3D" id="3.50.50.60">
    <property type="entry name" value="FAD/NAD(P)-binding domain"/>
    <property type="match status" value="1"/>
</dbReference>
<dbReference type="PRINTS" id="PR00757">
    <property type="entry name" value="AMINEOXDASEF"/>
</dbReference>
<feature type="binding site" evidence="3">
    <location>
        <position position="217"/>
    </location>
    <ligand>
        <name>FAD</name>
        <dbReference type="ChEBI" id="CHEBI:57692"/>
    </ligand>
</feature>
<dbReference type="PANTHER" id="PTHR10742:SF410">
    <property type="entry name" value="LYSINE-SPECIFIC HISTONE DEMETHYLASE 2"/>
    <property type="match status" value="1"/>
</dbReference>
<dbReference type="InterPro" id="IPR036188">
    <property type="entry name" value="FAD/NAD-bd_sf"/>
</dbReference>
<evidence type="ECO:0000256" key="2">
    <source>
        <dbReference type="ARBA" id="ARBA00023002"/>
    </source>
</evidence>